<protein>
    <submittedName>
        <fullName evidence="1">Uncharacterized protein</fullName>
    </submittedName>
</protein>
<reference evidence="1 2" key="1">
    <citation type="submission" date="2023-07" db="EMBL/GenBank/DDBJ databases">
        <title>Genomic Encyclopedia of Type Strains, Phase IV (KMG-IV): sequencing the most valuable type-strain genomes for metagenomic binning, comparative biology and taxonomic classification.</title>
        <authorList>
            <person name="Goeker M."/>
        </authorList>
    </citation>
    <scope>NUCLEOTIDE SEQUENCE [LARGE SCALE GENOMIC DNA]</scope>
    <source>
        <strain evidence="1 2">DSM 9768</strain>
    </source>
</reference>
<name>A0ABT9ZX98_9BACI</name>
<dbReference type="EMBL" id="JAUSUG010000010">
    <property type="protein sequence ID" value="MDQ0255357.1"/>
    <property type="molecule type" value="Genomic_DNA"/>
</dbReference>
<organism evidence="1 2">
    <name type="scientific">Evansella vedderi</name>
    <dbReference type="NCBI Taxonomy" id="38282"/>
    <lineage>
        <taxon>Bacteria</taxon>
        <taxon>Bacillati</taxon>
        <taxon>Bacillota</taxon>
        <taxon>Bacilli</taxon>
        <taxon>Bacillales</taxon>
        <taxon>Bacillaceae</taxon>
        <taxon>Evansella</taxon>
    </lineage>
</organism>
<evidence type="ECO:0000313" key="1">
    <source>
        <dbReference type="EMBL" id="MDQ0255357.1"/>
    </source>
</evidence>
<dbReference type="Proteomes" id="UP001230005">
    <property type="component" value="Unassembled WGS sequence"/>
</dbReference>
<comment type="caution">
    <text evidence="1">The sequence shown here is derived from an EMBL/GenBank/DDBJ whole genome shotgun (WGS) entry which is preliminary data.</text>
</comment>
<gene>
    <name evidence="1" type="ORF">J2S74_002739</name>
</gene>
<dbReference type="RefSeq" id="WP_307326286.1">
    <property type="nucleotide sequence ID" value="NZ_JAUSUG010000010.1"/>
</dbReference>
<accession>A0ABT9ZX98</accession>
<evidence type="ECO:0000313" key="2">
    <source>
        <dbReference type="Proteomes" id="UP001230005"/>
    </source>
</evidence>
<keyword evidence="2" id="KW-1185">Reference proteome</keyword>
<sequence>MITIYPAEIIKTDTGVRLQAPFKMNNMENVLWYEVEEKYGDFLTTERADAFVVGLLWLAIKKVQNIEVVAPISERLYFTLNNYLIPVLSKQYGKKTIKIRCSELAGQPVGNTGAVGTGLSCGIDSFSTICDHLHSEFQNYNITHFTFFNVGSHGGKRAQKLFTRRANNSRACANELGKELITIDSNISKVLRMRFESTHTLRSMSAVLTLQKLFNVYYYASYAPLDYFHMDKRNPAYFDPFTLNMLSTESLHLFSSGVNRTRFEKTRMVAHYEPSYKYLNVCVKSAKNCSKCWKCLRTLLSLEIIGKLDNYGSIFNLNRYYKERARYISKVLEKSSSDIFLKEIHDEMVRTNFKK</sequence>
<proteinExistence type="predicted"/>